<reference evidence="2" key="1">
    <citation type="submission" date="2022-11" db="UniProtKB">
        <authorList>
            <consortium name="WormBaseParasite"/>
        </authorList>
    </citation>
    <scope>IDENTIFICATION</scope>
</reference>
<accession>A0AC34F721</accession>
<protein>
    <submittedName>
        <fullName evidence="2">Peptidase S1 domain-containing protein</fullName>
    </submittedName>
</protein>
<organism evidence="1 2">
    <name type="scientific">Panagrolaimus sp. ES5</name>
    <dbReference type="NCBI Taxonomy" id="591445"/>
    <lineage>
        <taxon>Eukaryota</taxon>
        <taxon>Metazoa</taxon>
        <taxon>Ecdysozoa</taxon>
        <taxon>Nematoda</taxon>
        <taxon>Chromadorea</taxon>
        <taxon>Rhabditida</taxon>
        <taxon>Tylenchina</taxon>
        <taxon>Panagrolaimomorpha</taxon>
        <taxon>Panagrolaimoidea</taxon>
        <taxon>Panagrolaimidae</taxon>
        <taxon>Panagrolaimus</taxon>
    </lineage>
</organism>
<dbReference type="WBParaSite" id="ES5_v2.g12919.t1">
    <property type="protein sequence ID" value="ES5_v2.g12919.t1"/>
    <property type="gene ID" value="ES5_v2.g12919"/>
</dbReference>
<evidence type="ECO:0000313" key="2">
    <source>
        <dbReference type="WBParaSite" id="ES5_v2.g12919.t1"/>
    </source>
</evidence>
<dbReference type="Proteomes" id="UP000887579">
    <property type="component" value="Unplaced"/>
</dbReference>
<proteinExistence type="predicted"/>
<evidence type="ECO:0000313" key="1">
    <source>
        <dbReference type="Proteomes" id="UP000887579"/>
    </source>
</evidence>
<name>A0AC34F721_9BILA</name>
<sequence>MNNGTCTASIIGNQWILSAAHCQPDGGIVTIEAGGKIYESEPIYIHEHYIASDYIVENDIMLIKLKEAIEFSETVSPVCLLQNITVSPGKVVAVTGFGVRFMGVNELETTFQEGDLFLEDMTFVVTGKLQETPVIIREMDFCESPEEYSKTRICAGGTLRGTTQGDSGGPMLMVHEHRWTQVGVTSYGSNQAVPGDVKKVKDLGLNI</sequence>